<dbReference type="GO" id="GO:0005739">
    <property type="term" value="C:mitochondrion"/>
    <property type="evidence" value="ECO:0007669"/>
    <property type="project" value="UniProtKB-SubCell"/>
</dbReference>
<feature type="transmembrane region" description="Helical" evidence="8">
    <location>
        <begin position="253"/>
        <end position="275"/>
    </location>
</feature>
<comment type="caution">
    <text evidence="9">The sequence shown here is derived from an EMBL/GenBank/DDBJ whole genome shotgun (WGS) entry which is preliminary data.</text>
</comment>
<evidence type="ECO:0000256" key="1">
    <source>
        <dbReference type="ARBA" id="ARBA00004173"/>
    </source>
</evidence>
<evidence type="ECO:0000256" key="5">
    <source>
        <dbReference type="ARBA" id="ARBA00023054"/>
    </source>
</evidence>
<dbReference type="PANTHER" id="PTHR14360">
    <property type="entry name" value="PROTEIN FMP32, MITOCHONDRIAL"/>
    <property type="match status" value="1"/>
</dbReference>
<evidence type="ECO:0000256" key="2">
    <source>
        <dbReference type="ARBA" id="ARBA00004370"/>
    </source>
</evidence>
<evidence type="ECO:0000256" key="6">
    <source>
        <dbReference type="ARBA" id="ARBA00023128"/>
    </source>
</evidence>
<evidence type="ECO:0000256" key="7">
    <source>
        <dbReference type="ARBA" id="ARBA00023136"/>
    </source>
</evidence>
<dbReference type="PANTHER" id="PTHR14360:SF12">
    <property type="entry name" value="MOZ PROTEIN REPRESENTS A CHROMATIN-ASSOCIATED ACETYLTRANSFERASE"/>
    <property type="match status" value="1"/>
</dbReference>
<keyword evidence="10" id="KW-1185">Reference proteome</keyword>
<keyword evidence="7 8" id="KW-0472">Membrane</keyword>
<evidence type="ECO:0008006" key="11">
    <source>
        <dbReference type="Google" id="ProtNLM"/>
    </source>
</evidence>
<keyword evidence="6" id="KW-0496">Mitochondrion</keyword>
<evidence type="ECO:0000313" key="9">
    <source>
        <dbReference type="EMBL" id="KAG2180045.1"/>
    </source>
</evidence>
<sequence>MYRIGRNLQACKVPKTKQCHSALYTSRAFQPPHPTRPVQYNQNEEGQQPIEVQPADGQHDEASVFAPALEELTKTSKSFNLASDKIEPLRYDDYFNRHHFDTYKLLRSLEHQGFTRGQAEVIMKGIKFKLRQSTASLRQTMLTTSDLENETYLFKAALTELRTEVQVLRRNDTQTLQSEASLITREVDALAQRLSEDIGNMKSEISLDMNNRKNDVREEQKAIDMRIQEINNKFTISLGDVRTDLEAVRWETIWKGMTGVVVAGIVVASLGYLLLNHSDKKSREFEIENQKIKKQLREEAKYAHTAEEEVIFSN</sequence>
<dbReference type="AlphaFoldDB" id="A0A8H7PUL5"/>
<organism evidence="9 10">
    <name type="scientific">Mortierella isabellina</name>
    <name type="common">Filamentous fungus</name>
    <name type="synonym">Umbelopsis isabellina</name>
    <dbReference type="NCBI Taxonomy" id="91625"/>
    <lineage>
        <taxon>Eukaryota</taxon>
        <taxon>Fungi</taxon>
        <taxon>Fungi incertae sedis</taxon>
        <taxon>Mucoromycota</taxon>
        <taxon>Mucoromycotina</taxon>
        <taxon>Umbelopsidomycetes</taxon>
        <taxon>Umbelopsidales</taxon>
        <taxon>Umbelopsidaceae</taxon>
        <taxon>Umbelopsis</taxon>
    </lineage>
</organism>
<keyword evidence="3 8" id="KW-0812">Transmembrane</keyword>
<keyword evidence="5" id="KW-0175">Coiled coil</keyword>
<dbReference type="Proteomes" id="UP000654370">
    <property type="component" value="Unassembled WGS sequence"/>
</dbReference>
<keyword evidence="4 8" id="KW-1133">Transmembrane helix</keyword>
<reference evidence="9" key="1">
    <citation type="submission" date="2020-12" db="EMBL/GenBank/DDBJ databases">
        <title>Metabolic potential, ecology and presence of endohyphal bacteria is reflected in genomic diversity of Mucoromycotina.</title>
        <authorList>
            <person name="Muszewska A."/>
            <person name="Okrasinska A."/>
            <person name="Steczkiewicz K."/>
            <person name="Drgas O."/>
            <person name="Orlowska M."/>
            <person name="Perlinska-Lenart U."/>
            <person name="Aleksandrzak-Piekarczyk T."/>
            <person name="Szatraj K."/>
            <person name="Zielenkiewicz U."/>
            <person name="Pilsyk S."/>
            <person name="Malc E."/>
            <person name="Mieczkowski P."/>
            <person name="Kruszewska J.S."/>
            <person name="Biernat P."/>
            <person name="Pawlowska J."/>
        </authorList>
    </citation>
    <scope>NUCLEOTIDE SEQUENCE</scope>
    <source>
        <strain evidence="9">WA0000067209</strain>
    </source>
</reference>
<protein>
    <recommendedName>
        <fullName evidence="11">Mitochondrial protein</fullName>
    </recommendedName>
</protein>
<dbReference type="Gene3D" id="1.20.5.340">
    <property type="match status" value="1"/>
</dbReference>
<dbReference type="Pfam" id="PF07798">
    <property type="entry name" value="CCDC90-like"/>
    <property type="match status" value="1"/>
</dbReference>
<gene>
    <name evidence="9" type="ORF">INT43_003832</name>
</gene>
<comment type="subcellular location">
    <subcellularLocation>
        <location evidence="2">Membrane</location>
    </subcellularLocation>
    <subcellularLocation>
        <location evidence="1">Mitochondrion</location>
    </subcellularLocation>
</comment>
<accession>A0A8H7PUL5</accession>
<evidence type="ECO:0000256" key="3">
    <source>
        <dbReference type="ARBA" id="ARBA00022692"/>
    </source>
</evidence>
<proteinExistence type="predicted"/>
<dbReference type="EMBL" id="JAEPQZ010000006">
    <property type="protein sequence ID" value="KAG2180045.1"/>
    <property type="molecule type" value="Genomic_DNA"/>
</dbReference>
<dbReference type="InterPro" id="IPR024461">
    <property type="entry name" value="CCDC90-like"/>
</dbReference>
<evidence type="ECO:0000313" key="10">
    <source>
        <dbReference type="Proteomes" id="UP000654370"/>
    </source>
</evidence>
<dbReference type="GO" id="GO:0016020">
    <property type="term" value="C:membrane"/>
    <property type="evidence" value="ECO:0007669"/>
    <property type="project" value="UniProtKB-SubCell"/>
</dbReference>
<evidence type="ECO:0000256" key="4">
    <source>
        <dbReference type="ARBA" id="ARBA00022989"/>
    </source>
</evidence>
<dbReference type="OrthoDB" id="1552at2759"/>
<evidence type="ECO:0000256" key="8">
    <source>
        <dbReference type="SAM" id="Phobius"/>
    </source>
</evidence>
<name>A0A8H7PUL5_MORIS</name>